<dbReference type="EMBL" id="QOQF01000022">
    <property type="protein sequence ID" value="RCL76369.1"/>
    <property type="molecule type" value="Genomic_DNA"/>
</dbReference>
<evidence type="ECO:0000256" key="4">
    <source>
        <dbReference type="ARBA" id="ARBA00022723"/>
    </source>
</evidence>
<comment type="similarity">
    <text evidence="2 7">Belongs to the FPP/GGPP synthase family.</text>
</comment>
<keyword evidence="6" id="KW-0414">Isoprene biosynthesis</keyword>
<keyword evidence="4" id="KW-0479">Metal-binding</keyword>
<evidence type="ECO:0000256" key="6">
    <source>
        <dbReference type="ARBA" id="ARBA00023229"/>
    </source>
</evidence>
<dbReference type="SFLD" id="SFLDG01017">
    <property type="entry name" value="Polyprenyl_Transferase_Like"/>
    <property type="match status" value="1"/>
</dbReference>
<dbReference type="NCBIfam" id="NF045485">
    <property type="entry name" value="FPPsyn"/>
    <property type="match status" value="1"/>
</dbReference>
<dbReference type="FunFam" id="1.10.600.10:FF:000001">
    <property type="entry name" value="Geranylgeranyl diphosphate synthase"/>
    <property type="match status" value="1"/>
</dbReference>
<dbReference type="InterPro" id="IPR000092">
    <property type="entry name" value="Polyprenyl_synt"/>
</dbReference>
<dbReference type="GO" id="GO:0004659">
    <property type="term" value="F:prenyltransferase activity"/>
    <property type="evidence" value="ECO:0007669"/>
    <property type="project" value="InterPro"/>
</dbReference>
<comment type="caution">
    <text evidence="8">The sequence shown here is derived from an EMBL/GenBank/DDBJ whole genome shotgun (WGS) entry which is preliminary data.</text>
</comment>
<evidence type="ECO:0000256" key="5">
    <source>
        <dbReference type="ARBA" id="ARBA00022842"/>
    </source>
</evidence>
<keyword evidence="3 7" id="KW-0808">Transferase</keyword>
<dbReference type="PANTHER" id="PTHR43281:SF1">
    <property type="entry name" value="FARNESYL DIPHOSPHATE SYNTHASE"/>
    <property type="match status" value="1"/>
</dbReference>
<dbReference type="CDD" id="cd00685">
    <property type="entry name" value="Trans_IPPS_HT"/>
    <property type="match status" value="1"/>
</dbReference>
<organism evidence="8 9">
    <name type="scientific">PS1 clade bacterium</name>
    <dbReference type="NCBI Taxonomy" id="2175152"/>
    <lineage>
        <taxon>Bacteria</taxon>
        <taxon>Pseudomonadati</taxon>
        <taxon>Pseudomonadota</taxon>
        <taxon>Alphaproteobacteria</taxon>
        <taxon>PS1 clade</taxon>
    </lineage>
</organism>
<name>A0A368DX32_9PROT</name>
<dbReference type="InterPro" id="IPR053378">
    <property type="entry name" value="Prenyl_diphosphate_synthase"/>
</dbReference>
<dbReference type="InterPro" id="IPR033749">
    <property type="entry name" value="Polyprenyl_synt_CS"/>
</dbReference>
<comment type="cofactor">
    <cofactor evidence="1">
        <name>Mg(2+)</name>
        <dbReference type="ChEBI" id="CHEBI:18420"/>
    </cofactor>
</comment>
<dbReference type="GO" id="GO:0046872">
    <property type="term" value="F:metal ion binding"/>
    <property type="evidence" value="ECO:0007669"/>
    <property type="project" value="UniProtKB-KW"/>
</dbReference>
<dbReference type="GO" id="GO:0005737">
    <property type="term" value="C:cytoplasm"/>
    <property type="evidence" value="ECO:0007669"/>
    <property type="project" value="UniProtKB-ARBA"/>
</dbReference>
<gene>
    <name evidence="8" type="ORF">DBW69_05390</name>
</gene>
<dbReference type="SUPFAM" id="SSF48576">
    <property type="entry name" value="Terpenoid synthases"/>
    <property type="match status" value="1"/>
</dbReference>
<dbReference type="PROSITE" id="PS00723">
    <property type="entry name" value="POLYPRENYL_SYNTHASE_1"/>
    <property type="match status" value="1"/>
</dbReference>
<dbReference type="AlphaFoldDB" id="A0A368DX32"/>
<evidence type="ECO:0000313" key="9">
    <source>
        <dbReference type="Proteomes" id="UP000252132"/>
    </source>
</evidence>
<dbReference type="Proteomes" id="UP000252132">
    <property type="component" value="Unassembled WGS sequence"/>
</dbReference>
<evidence type="ECO:0000256" key="7">
    <source>
        <dbReference type="RuleBase" id="RU004466"/>
    </source>
</evidence>
<evidence type="ECO:0000313" key="8">
    <source>
        <dbReference type="EMBL" id="RCL76369.1"/>
    </source>
</evidence>
<evidence type="ECO:0000256" key="2">
    <source>
        <dbReference type="ARBA" id="ARBA00006706"/>
    </source>
</evidence>
<accession>A0A368DX32</accession>
<keyword evidence="5" id="KW-0460">Magnesium</keyword>
<dbReference type="PANTHER" id="PTHR43281">
    <property type="entry name" value="FARNESYL DIPHOSPHATE SYNTHASE"/>
    <property type="match status" value="1"/>
</dbReference>
<dbReference type="Gene3D" id="1.10.600.10">
    <property type="entry name" value="Farnesyl Diphosphate Synthase"/>
    <property type="match status" value="1"/>
</dbReference>
<sequence>MDTQNLETALKNASGLIDQKLGEVLVVPDAPEGRVIEAMKYTLMGGGKRLRAFLCIQTAKLFNVEETHYARVAAAIECAHSYSLVHDDLPAMDDDDMRRGRPSLHMAFDEATAILAGDALLTLAFEILADEETHPRKAVRLDLISGFSKALGARGMVGGQMFDLMSPELELDAGALTRLQKMKTGALIEFSVDAGCIMGQVTDNIRTALTAYAHDIGLAFQIADDLLDVEACQDDIGKTPGKDEASGKVTFVSLLGLNRAKDQARILVEQAVGHLENFGSEADALREAAHYVIIRGH</sequence>
<reference evidence="8 9" key="1">
    <citation type="journal article" date="2018" name="Microbiome">
        <title>Fine metagenomic profile of the Mediterranean stratified and mixed water columns revealed by assembly and recruitment.</title>
        <authorList>
            <person name="Haro-Moreno J.M."/>
            <person name="Lopez-Perez M."/>
            <person name="De La Torre J.R."/>
            <person name="Picazo A."/>
            <person name="Camacho A."/>
            <person name="Rodriguez-Valera F."/>
        </authorList>
    </citation>
    <scope>NUCLEOTIDE SEQUENCE [LARGE SCALE GENOMIC DNA]</scope>
    <source>
        <strain evidence="8">MED-G55</strain>
    </source>
</reference>
<dbReference type="PROSITE" id="PS00444">
    <property type="entry name" value="POLYPRENYL_SYNTHASE_2"/>
    <property type="match status" value="1"/>
</dbReference>
<protein>
    <submittedName>
        <fullName evidence="8">Polyprenyl synthetase family protein</fullName>
    </submittedName>
</protein>
<evidence type="ECO:0000256" key="3">
    <source>
        <dbReference type="ARBA" id="ARBA00022679"/>
    </source>
</evidence>
<dbReference type="Pfam" id="PF00348">
    <property type="entry name" value="polyprenyl_synt"/>
    <property type="match status" value="1"/>
</dbReference>
<dbReference type="SFLD" id="SFLDS00005">
    <property type="entry name" value="Isoprenoid_Synthase_Type_I"/>
    <property type="match status" value="1"/>
</dbReference>
<dbReference type="GO" id="GO:0016114">
    <property type="term" value="P:terpenoid biosynthetic process"/>
    <property type="evidence" value="ECO:0007669"/>
    <property type="project" value="UniProtKB-ARBA"/>
</dbReference>
<evidence type="ECO:0000256" key="1">
    <source>
        <dbReference type="ARBA" id="ARBA00001946"/>
    </source>
</evidence>
<proteinExistence type="inferred from homology"/>
<dbReference type="InterPro" id="IPR008949">
    <property type="entry name" value="Isoprenoid_synthase_dom_sf"/>
</dbReference>